<dbReference type="GO" id="GO:0016592">
    <property type="term" value="C:mediator complex"/>
    <property type="evidence" value="ECO:0007669"/>
    <property type="project" value="InterPro"/>
</dbReference>
<keyword evidence="5 9" id="KW-0010">Activator</keyword>
<keyword evidence="4 9" id="KW-0805">Transcription regulation</keyword>
<protein>
    <recommendedName>
        <fullName evidence="3 9">Mediator of RNA polymerase II transcription subunit 8</fullName>
    </recommendedName>
    <alternativeName>
        <fullName evidence="8 9">Mediator complex subunit 8</fullName>
    </alternativeName>
</protein>
<evidence type="ECO:0000313" key="11">
    <source>
        <dbReference type="EMBL" id="USW48764.1"/>
    </source>
</evidence>
<dbReference type="GO" id="GO:0070847">
    <property type="term" value="C:core mediator complex"/>
    <property type="evidence" value="ECO:0007669"/>
    <property type="project" value="TreeGrafter"/>
</dbReference>
<organism evidence="11 12">
    <name type="scientific">Septoria linicola</name>
    <dbReference type="NCBI Taxonomy" id="215465"/>
    <lineage>
        <taxon>Eukaryota</taxon>
        <taxon>Fungi</taxon>
        <taxon>Dikarya</taxon>
        <taxon>Ascomycota</taxon>
        <taxon>Pezizomycotina</taxon>
        <taxon>Dothideomycetes</taxon>
        <taxon>Dothideomycetidae</taxon>
        <taxon>Mycosphaerellales</taxon>
        <taxon>Mycosphaerellaceae</taxon>
        <taxon>Septoria</taxon>
    </lineage>
</organism>
<dbReference type="Gene3D" id="1.20.58.1710">
    <property type="match status" value="1"/>
</dbReference>
<comment type="subunit">
    <text evidence="9">Component of the Mediator complex.</text>
</comment>
<name>A0A9Q9EGB9_9PEZI</name>
<evidence type="ECO:0000256" key="4">
    <source>
        <dbReference type="ARBA" id="ARBA00023015"/>
    </source>
</evidence>
<sequence length="237" mass="26475">MAQTLPQDHIRAIDQLRMRLSGLSTSIGLLLADLQKPQNDPLVSWPELQKASVNLGQNLEGLANALSAQRQLFTSLHLHPMPNFPGHVQEGLLQQLVRKKLDPKAEAWIDESMTVSKENDNGGSAGLKDEDLRDLWSSAKSIQQEIFARLTEDQVWDDDFTIQERENGVKNVVTGLKRDLDEDEDEDENEDRGDDAMDEDTVKPDEEHRPAVGGVNTSLPPLPLDSMLKFTHGQDVP</sequence>
<evidence type="ECO:0000256" key="5">
    <source>
        <dbReference type="ARBA" id="ARBA00023159"/>
    </source>
</evidence>
<evidence type="ECO:0000256" key="7">
    <source>
        <dbReference type="ARBA" id="ARBA00023242"/>
    </source>
</evidence>
<reference evidence="11" key="1">
    <citation type="submission" date="2022-06" db="EMBL/GenBank/DDBJ databases">
        <title>Complete genome sequences of two strains of the flax pathogen Septoria linicola.</title>
        <authorList>
            <person name="Lapalu N."/>
            <person name="Simon A."/>
            <person name="Demenou B."/>
            <person name="Paumier D."/>
            <person name="Guillot M.-P."/>
            <person name="Gout L."/>
            <person name="Valade R."/>
        </authorList>
    </citation>
    <scope>NUCLEOTIDE SEQUENCE</scope>
    <source>
        <strain evidence="11">SE15195</strain>
    </source>
</reference>
<evidence type="ECO:0000256" key="6">
    <source>
        <dbReference type="ARBA" id="ARBA00023163"/>
    </source>
</evidence>
<dbReference type="EMBL" id="CP099418">
    <property type="protein sequence ID" value="USW48764.1"/>
    <property type="molecule type" value="Genomic_DNA"/>
</dbReference>
<evidence type="ECO:0000256" key="8">
    <source>
        <dbReference type="ARBA" id="ARBA00031261"/>
    </source>
</evidence>
<feature type="compositionally biased region" description="Acidic residues" evidence="10">
    <location>
        <begin position="181"/>
        <end position="199"/>
    </location>
</feature>
<keyword evidence="12" id="KW-1185">Reference proteome</keyword>
<comment type="function">
    <text evidence="9">Component of the Mediator complex, a coactivator involved in the regulated transcription of nearly all RNA polymerase II-dependent genes. Mediator functions as a bridge to convey information from gene-specific regulatory proteins to the basal RNA polymerase II transcription machinery. Mediator is recruited to promoters by direct interactions with regulatory proteins and serves as a scaffold for the assembly of a functional preinitiation complex with RNA polymerase II and the general transcription factors.</text>
</comment>
<feature type="region of interest" description="Disordered" evidence="10">
    <location>
        <begin position="173"/>
        <end position="237"/>
    </location>
</feature>
<evidence type="ECO:0000313" key="12">
    <source>
        <dbReference type="Proteomes" id="UP001056384"/>
    </source>
</evidence>
<proteinExistence type="inferred from homology"/>
<evidence type="ECO:0000256" key="3">
    <source>
        <dbReference type="ARBA" id="ARBA00020637"/>
    </source>
</evidence>
<evidence type="ECO:0000256" key="9">
    <source>
        <dbReference type="RuleBase" id="RU364144"/>
    </source>
</evidence>
<dbReference type="Pfam" id="PF10232">
    <property type="entry name" value="Med8"/>
    <property type="match status" value="1"/>
</dbReference>
<evidence type="ECO:0000256" key="10">
    <source>
        <dbReference type="SAM" id="MobiDB-lite"/>
    </source>
</evidence>
<keyword evidence="6 9" id="KW-0804">Transcription</keyword>
<dbReference type="PANTHER" id="PTHR13074:SF9">
    <property type="entry name" value="MEDIATOR OF RNA POLYMERASE II TRANSCRIPTION SUBUNIT 8"/>
    <property type="match status" value="1"/>
</dbReference>
<comment type="similarity">
    <text evidence="2 9">Belongs to the Mediator complex subunit 8 family.</text>
</comment>
<comment type="subcellular location">
    <subcellularLocation>
        <location evidence="1 9">Nucleus</location>
    </subcellularLocation>
</comment>
<dbReference type="AlphaFoldDB" id="A0A9Q9EGB9"/>
<dbReference type="GO" id="GO:0000978">
    <property type="term" value="F:RNA polymerase II cis-regulatory region sequence-specific DNA binding"/>
    <property type="evidence" value="ECO:0007669"/>
    <property type="project" value="TreeGrafter"/>
</dbReference>
<dbReference type="PANTHER" id="PTHR13074">
    <property type="entry name" value="MEDIATOR OF RNA POLYMERASE II TRANSCRIPTION SUBUNIT 8"/>
    <property type="match status" value="1"/>
</dbReference>
<dbReference type="Proteomes" id="UP001056384">
    <property type="component" value="Chromosome 1"/>
</dbReference>
<evidence type="ECO:0000256" key="1">
    <source>
        <dbReference type="ARBA" id="ARBA00004123"/>
    </source>
</evidence>
<dbReference type="Gene3D" id="6.10.250.2610">
    <property type="match status" value="1"/>
</dbReference>
<gene>
    <name evidence="9" type="primary">MED8</name>
    <name evidence="11" type="ORF">Slin15195_G020830</name>
</gene>
<evidence type="ECO:0000256" key="2">
    <source>
        <dbReference type="ARBA" id="ARBA00005716"/>
    </source>
</evidence>
<feature type="compositionally biased region" description="Basic and acidic residues" evidence="10">
    <location>
        <begin position="200"/>
        <end position="210"/>
    </location>
</feature>
<accession>A0A9Q9EGB9</accession>
<keyword evidence="7 9" id="KW-0539">Nucleus</keyword>
<dbReference type="GO" id="GO:0006357">
    <property type="term" value="P:regulation of transcription by RNA polymerase II"/>
    <property type="evidence" value="ECO:0007669"/>
    <property type="project" value="InterPro"/>
</dbReference>
<dbReference type="GO" id="GO:0003712">
    <property type="term" value="F:transcription coregulator activity"/>
    <property type="evidence" value="ECO:0007669"/>
    <property type="project" value="InterPro"/>
</dbReference>
<dbReference type="InterPro" id="IPR019364">
    <property type="entry name" value="Mediatior_Med8_fun/met"/>
</dbReference>